<evidence type="ECO:0000313" key="5">
    <source>
        <dbReference type="Proteomes" id="UP000642488"/>
    </source>
</evidence>
<feature type="chain" id="PRO_5037462703" description="Tetratricopeptide repeat-containing protein" evidence="3">
    <location>
        <begin position="21"/>
        <end position="181"/>
    </location>
</feature>
<dbReference type="InterPro" id="IPR050498">
    <property type="entry name" value="Ycf3"/>
</dbReference>
<dbReference type="Gene3D" id="1.25.40.10">
    <property type="entry name" value="Tetratricopeptide repeat domain"/>
    <property type="match status" value="1"/>
</dbReference>
<dbReference type="SMART" id="SM00028">
    <property type="entry name" value="TPR"/>
    <property type="match status" value="2"/>
</dbReference>
<keyword evidence="2" id="KW-0802">TPR repeat</keyword>
<name>A0A934IIG2_9RHOB</name>
<dbReference type="SUPFAM" id="SSF48452">
    <property type="entry name" value="TPR-like"/>
    <property type="match status" value="1"/>
</dbReference>
<keyword evidence="1" id="KW-0677">Repeat</keyword>
<proteinExistence type="predicted"/>
<dbReference type="Pfam" id="PF14559">
    <property type="entry name" value="TPR_19"/>
    <property type="match status" value="1"/>
</dbReference>
<dbReference type="PANTHER" id="PTHR44858">
    <property type="entry name" value="TETRATRICOPEPTIDE REPEAT PROTEIN 6"/>
    <property type="match status" value="1"/>
</dbReference>
<comment type="caution">
    <text evidence="4">The sequence shown here is derived from an EMBL/GenBank/DDBJ whole genome shotgun (WGS) entry which is preliminary data.</text>
</comment>
<sequence length="181" mass="19493">MKNTLIALALVLPGSLAAQSCPEVEDKSSQMATLFTLLNRAQSDLQASPVEAALWDLWTDAPDAAAQALLDEGRDRLAARDFAGARTALDALVAYCPAYAEGYNQRAFVAYLSGDFAAALVDLDRALALEPLHVAALSGRALTLLGLGRDDEGQRTLRRALKLNPWLDERALLKPIRGDTF</sequence>
<dbReference type="InterPro" id="IPR019734">
    <property type="entry name" value="TPR_rpt"/>
</dbReference>
<evidence type="ECO:0008006" key="6">
    <source>
        <dbReference type="Google" id="ProtNLM"/>
    </source>
</evidence>
<evidence type="ECO:0000313" key="4">
    <source>
        <dbReference type="EMBL" id="MBJ3763960.1"/>
    </source>
</evidence>
<dbReference type="PANTHER" id="PTHR44858:SF1">
    <property type="entry name" value="UDP-N-ACETYLGLUCOSAMINE--PEPTIDE N-ACETYLGLUCOSAMINYLTRANSFERASE SPINDLY-RELATED"/>
    <property type="match status" value="1"/>
</dbReference>
<dbReference type="PROSITE" id="PS51257">
    <property type="entry name" value="PROKAR_LIPOPROTEIN"/>
    <property type="match status" value="1"/>
</dbReference>
<protein>
    <recommendedName>
        <fullName evidence="6">Tetratricopeptide repeat-containing protein</fullName>
    </recommendedName>
</protein>
<organism evidence="4 5">
    <name type="scientific">Palleronia pontilimi</name>
    <dbReference type="NCBI Taxonomy" id="1964209"/>
    <lineage>
        <taxon>Bacteria</taxon>
        <taxon>Pseudomonadati</taxon>
        <taxon>Pseudomonadota</taxon>
        <taxon>Alphaproteobacteria</taxon>
        <taxon>Rhodobacterales</taxon>
        <taxon>Roseobacteraceae</taxon>
        <taxon>Palleronia</taxon>
    </lineage>
</organism>
<evidence type="ECO:0000256" key="3">
    <source>
        <dbReference type="SAM" id="SignalP"/>
    </source>
</evidence>
<evidence type="ECO:0000256" key="2">
    <source>
        <dbReference type="ARBA" id="ARBA00022803"/>
    </source>
</evidence>
<evidence type="ECO:0000256" key="1">
    <source>
        <dbReference type="ARBA" id="ARBA00022737"/>
    </source>
</evidence>
<feature type="signal peptide" evidence="3">
    <location>
        <begin position="1"/>
        <end position="20"/>
    </location>
</feature>
<reference evidence="4" key="1">
    <citation type="submission" date="2020-12" db="EMBL/GenBank/DDBJ databases">
        <title>Bacterial taxonomy.</title>
        <authorList>
            <person name="Pan X."/>
        </authorList>
    </citation>
    <scope>NUCLEOTIDE SEQUENCE</scope>
    <source>
        <strain evidence="4">KCTC 52957</strain>
    </source>
</reference>
<dbReference type="Proteomes" id="UP000642488">
    <property type="component" value="Unassembled WGS sequence"/>
</dbReference>
<keyword evidence="3" id="KW-0732">Signal</keyword>
<accession>A0A934IIG2</accession>
<dbReference type="EMBL" id="JAEKPD010000015">
    <property type="protein sequence ID" value="MBJ3763960.1"/>
    <property type="molecule type" value="Genomic_DNA"/>
</dbReference>
<dbReference type="InterPro" id="IPR011990">
    <property type="entry name" value="TPR-like_helical_dom_sf"/>
</dbReference>
<gene>
    <name evidence="4" type="ORF">ILP92_14500</name>
</gene>
<keyword evidence="5" id="KW-1185">Reference proteome</keyword>
<dbReference type="AlphaFoldDB" id="A0A934IIG2"/>
<dbReference type="RefSeq" id="WP_198917131.1">
    <property type="nucleotide sequence ID" value="NZ_JAEKPD010000015.1"/>
</dbReference>